<dbReference type="GO" id="GO:0006094">
    <property type="term" value="P:gluconeogenesis"/>
    <property type="evidence" value="ECO:0007669"/>
    <property type="project" value="UniProtKB-UniPathway"/>
</dbReference>
<keyword evidence="6" id="KW-0808">Transferase</keyword>
<evidence type="ECO:0000256" key="2">
    <source>
        <dbReference type="ARBA" id="ARBA00002988"/>
    </source>
</evidence>
<evidence type="ECO:0000256" key="12">
    <source>
        <dbReference type="ARBA" id="ARBA00033470"/>
    </source>
</evidence>
<organism evidence="15">
    <name type="scientific">marine metagenome</name>
    <dbReference type="NCBI Taxonomy" id="408172"/>
    <lineage>
        <taxon>unclassified sequences</taxon>
        <taxon>metagenomes</taxon>
        <taxon>ecological metagenomes</taxon>
    </lineage>
</organism>
<dbReference type="AlphaFoldDB" id="A0A381XLQ5"/>
<comment type="similarity">
    <text evidence="4">Belongs to the PEP-utilizing enzyme family.</text>
</comment>
<evidence type="ECO:0000259" key="14">
    <source>
        <dbReference type="Pfam" id="PF01326"/>
    </source>
</evidence>
<dbReference type="GO" id="GO:0046872">
    <property type="term" value="F:metal ion binding"/>
    <property type="evidence" value="ECO:0007669"/>
    <property type="project" value="UniProtKB-KW"/>
</dbReference>
<evidence type="ECO:0000256" key="1">
    <source>
        <dbReference type="ARBA" id="ARBA00001946"/>
    </source>
</evidence>
<dbReference type="FunFam" id="3.30.1490.20:FF:000010">
    <property type="entry name" value="Phosphoenolpyruvate synthase"/>
    <property type="match status" value="1"/>
</dbReference>
<comment type="function">
    <text evidence="2">Catalyzes the phosphorylation of pyruvate to phosphoenolpyruvate.</text>
</comment>
<evidence type="ECO:0000256" key="4">
    <source>
        <dbReference type="ARBA" id="ARBA00007837"/>
    </source>
</evidence>
<proteinExistence type="inferred from homology"/>
<accession>A0A381XLQ5</accession>
<protein>
    <recommendedName>
        <fullName evidence="5">pyruvate, water dikinase</fullName>
        <ecNumber evidence="5">2.7.9.2</ecNumber>
    </recommendedName>
    <alternativeName>
        <fullName evidence="12">Pyruvate, water dikinase</fullName>
    </alternativeName>
</protein>
<evidence type="ECO:0000256" key="13">
    <source>
        <dbReference type="ARBA" id="ARBA00047700"/>
    </source>
</evidence>
<comment type="catalytic activity">
    <reaction evidence="13">
        <text>pyruvate + ATP + H2O = phosphoenolpyruvate + AMP + phosphate + 2 H(+)</text>
        <dbReference type="Rhea" id="RHEA:11364"/>
        <dbReference type="ChEBI" id="CHEBI:15361"/>
        <dbReference type="ChEBI" id="CHEBI:15377"/>
        <dbReference type="ChEBI" id="CHEBI:15378"/>
        <dbReference type="ChEBI" id="CHEBI:30616"/>
        <dbReference type="ChEBI" id="CHEBI:43474"/>
        <dbReference type="ChEBI" id="CHEBI:58702"/>
        <dbReference type="ChEBI" id="CHEBI:456215"/>
        <dbReference type="EC" id="2.7.9.2"/>
    </reaction>
</comment>
<keyword evidence="10" id="KW-0067">ATP-binding</keyword>
<evidence type="ECO:0000256" key="11">
    <source>
        <dbReference type="ARBA" id="ARBA00022842"/>
    </source>
</evidence>
<dbReference type="PANTHER" id="PTHR43030:SF1">
    <property type="entry name" value="PHOSPHOENOLPYRUVATE SYNTHASE"/>
    <property type="match status" value="1"/>
</dbReference>
<dbReference type="EMBL" id="UINC01154760">
    <property type="protein sequence ID" value="SVD50217.1"/>
    <property type="molecule type" value="Genomic_DNA"/>
</dbReference>
<keyword evidence="8" id="KW-0547">Nucleotide-binding</keyword>
<comment type="cofactor">
    <cofactor evidence="1">
        <name>Mg(2+)</name>
        <dbReference type="ChEBI" id="CHEBI:18420"/>
    </cofactor>
</comment>
<keyword evidence="11" id="KW-0460">Magnesium</keyword>
<evidence type="ECO:0000256" key="5">
    <source>
        <dbReference type="ARBA" id="ARBA00011996"/>
    </source>
</evidence>
<reference evidence="15" key="1">
    <citation type="submission" date="2018-05" db="EMBL/GenBank/DDBJ databases">
        <authorList>
            <person name="Lanie J.A."/>
            <person name="Ng W.-L."/>
            <person name="Kazmierczak K.M."/>
            <person name="Andrzejewski T.M."/>
            <person name="Davidsen T.M."/>
            <person name="Wayne K.J."/>
            <person name="Tettelin H."/>
            <person name="Glass J.I."/>
            <person name="Rusch D."/>
            <person name="Podicherti R."/>
            <person name="Tsui H.-C.T."/>
            <person name="Winkler M.E."/>
        </authorList>
    </citation>
    <scope>NUCLEOTIDE SEQUENCE</scope>
</reference>
<evidence type="ECO:0000256" key="8">
    <source>
        <dbReference type="ARBA" id="ARBA00022741"/>
    </source>
</evidence>
<dbReference type="PANTHER" id="PTHR43030">
    <property type="entry name" value="PHOSPHOENOLPYRUVATE SYNTHASE"/>
    <property type="match status" value="1"/>
</dbReference>
<dbReference type="InterPro" id="IPR006319">
    <property type="entry name" value="PEP_synth"/>
</dbReference>
<feature type="domain" description="Pyruvate phosphate dikinase AMP/ATP-binding" evidence="14">
    <location>
        <begin position="17"/>
        <end position="172"/>
    </location>
</feature>
<dbReference type="EC" id="2.7.9.2" evidence="5"/>
<dbReference type="GO" id="GO:0008986">
    <property type="term" value="F:pyruvate, water dikinase activity"/>
    <property type="evidence" value="ECO:0007669"/>
    <property type="project" value="UniProtKB-EC"/>
</dbReference>
<dbReference type="InterPro" id="IPR013815">
    <property type="entry name" value="ATP_grasp_subdomain_1"/>
</dbReference>
<dbReference type="GO" id="GO:0005524">
    <property type="term" value="F:ATP binding"/>
    <property type="evidence" value="ECO:0007669"/>
    <property type="project" value="UniProtKB-KW"/>
</dbReference>
<dbReference type="Pfam" id="PF01326">
    <property type="entry name" value="PPDK_N"/>
    <property type="match status" value="1"/>
</dbReference>
<sequence length="173" mass="18857">MTENVVWLNDVSISDVEKVGGKNASLGEMISGLSSQGIQVPGGFATTAEAFESFLNHSNLRHQINELLLSLDITNIEDLTKTGAAIRQWVEEAPFPKELYESIVNSYQALTDQLGPDVTFAVRSSATAEDLPEASFAGQQETFLNVSGIDDILIAIKKVFASLYNDRAISYRV</sequence>
<keyword evidence="9" id="KW-0418">Kinase</keyword>
<comment type="pathway">
    <text evidence="3">Carbohydrate biosynthesis; gluconeogenesis.</text>
</comment>
<keyword evidence="7" id="KW-0479">Metal-binding</keyword>
<gene>
    <name evidence="15" type="ORF">METZ01_LOCUS118532</name>
    <name evidence="16" type="ORF">METZ01_LOCUS403071</name>
</gene>
<evidence type="ECO:0000256" key="3">
    <source>
        <dbReference type="ARBA" id="ARBA00004742"/>
    </source>
</evidence>
<evidence type="ECO:0000256" key="10">
    <source>
        <dbReference type="ARBA" id="ARBA00022840"/>
    </source>
</evidence>
<evidence type="ECO:0000313" key="15">
    <source>
        <dbReference type="EMBL" id="SVA65678.1"/>
    </source>
</evidence>
<feature type="non-terminal residue" evidence="15">
    <location>
        <position position="173"/>
    </location>
</feature>
<dbReference type="InterPro" id="IPR002192">
    <property type="entry name" value="PPDK_AMP/ATP-bd"/>
</dbReference>
<dbReference type="SUPFAM" id="SSF56059">
    <property type="entry name" value="Glutathione synthetase ATP-binding domain-like"/>
    <property type="match status" value="1"/>
</dbReference>
<evidence type="ECO:0000256" key="9">
    <source>
        <dbReference type="ARBA" id="ARBA00022777"/>
    </source>
</evidence>
<name>A0A381XLQ5_9ZZZZ</name>
<evidence type="ECO:0000256" key="6">
    <source>
        <dbReference type="ARBA" id="ARBA00022679"/>
    </source>
</evidence>
<dbReference type="EMBL" id="UINC01015627">
    <property type="protein sequence ID" value="SVA65678.1"/>
    <property type="molecule type" value="Genomic_DNA"/>
</dbReference>
<evidence type="ECO:0000313" key="16">
    <source>
        <dbReference type="EMBL" id="SVD50217.1"/>
    </source>
</evidence>
<dbReference type="Gene3D" id="3.30.1490.20">
    <property type="entry name" value="ATP-grasp fold, A domain"/>
    <property type="match status" value="1"/>
</dbReference>
<dbReference type="UniPathway" id="UPA00138"/>
<evidence type="ECO:0000256" key="7">
    <source>
        <dbReference type="ARBA" id="ARBA00022723"/>
    </source>
</evidence>